<protein>
    <recommendedName>
        <fullName evidence="3">Reverse transcriptase domain-containing protein</fullName>
    </recommendedName>
</protein>
<dbReference type="Proteomes" id="UP000030672">
    <property type="component" value="Unassembled WGS sequence"/>
</dbReference>
<evidence type="ECO:0000313" key="1">
    <source>
        <dbReference type="EMBL" id="KEQ60685.1"/>
    </source>
</evidence>
<dbReference type="RefSeq" id="XP_040877708.1">
    <property type="nucleotide sequence ID" value="XM_041026734.1"/>
</dbReference>
<dbReference type="AlphaFoldDB" id="A0A074VIZ4"/>
<dbReference type="STRING" id="1043003.A0A074VIZ4"/>
<dbReference type="PANTHER" id="PTHR37015">
    <property type="entry name" value="REVERSE TRANSCRIPTASE DOMAIN-CONTAINING PROTEIN"/>
    <property type="match status" value="1"/>
</dbReference>
<proteinExistence type="predicted"/>
<dbReference type="GeneID" id="63920107"/>
<reference evidence="1 2" key="1">
    <citation type="journal article" date="2014" name="BMC Genomics">
        <title>Genome sequencing of four Aureobasidium pullulans varieties: biotechnological potential, stress tolerance, and description of new species.</title>
        <authorList>
            <person name="Gostin Ar C."/>
            <person name="Ohm R.A."/>
            <person name="Kogej T."/>
            <person name="Sonjak S."/>
            <person name="Turk M."/>
            <person name="Zajc J."/>
            <person name="Zalar P."/>
            <person name="Grube M."/>
            <person name="Sun H."/>
            <person name="Han J."/>
            <person name="Sharma A."/>
            <person name="Chiniquy J."/>
            <person name="Ngan C.Y."/>
            <person name="Lipzen A."/>
            <person name="Barry K."/>
            <person name="Grigoriev I.V."/>
            <person name="Gunde-Cimerman N."/>
        </authorList>
    </citation>
    <scope>NUCLEOTIDE SEQUENCE [LARGE SCALE GENOMIC DNA]</scope>
    <source>
        <strain evidence="1 2">CBS 110374</strain>
    </source>
</reference>
<evidence type="ECO:0000313" key="2">
    <source>
        <dbReference type="Proteomes" id="UP000030672"/>
    </source>
</evidence>
<dbReference type="PANTHER" id="PTHR37015:SF2">
    <property type="entry name" value="REVERSE TRANSCRIPTASE DOMAIN-CONTAINING PROTEIN"/>
    <property type="match status" value="1"/>
</dbReference>
<dbReference type="EMBL" id="KL584841">
    <property type="protein sequence ID" value="KEQ60685.1"/>
    <property type="molecule type" value="Genomic_DNA"/>
</dbReference>
<evidence type="ECO:0008006" key="3">
    <source>
        <dbReference type="Google" id="ProtNLM"/>
    </source>
</evidence>
<sequence length="885" mass="101262">MASRVLRDVTNYKRSQLADRRQAFEERKAELLAQTQKSSDPIQTLLDGLKKLGLKSTTAQASNGGFSLSNTSQMLIQSTFDASIPSALPSAWQADLERLLTIQSNKFEYTDLFSRLATEWVDKPNDANLLLGSPFGGDSTAESSDTESFESVQVGREEMYRQRQEWDSFVFTERQTDTDAIEAYLSDLFIEPQQKKKVHKTAFDHLHIAFNKWTVTTNTCSSEDVEQAIKAVLSADLLSGRKRDELIALSNAGKGVLTEVADVINMEIANLGDWSWKPSPTPTQMRKQINGKYRVYMNPEIHQALLLQYIGTRFAVSSKAIFKAFIRSKAWPKSAHSAMSSKDHARFAFYLGGENKVNHQNSVLQARRDQFQNDFFLTQLPDKIEEVSRDYNASDDSDDGDSDKKSPLEIKQTLLRLATTELMVQRKVYGSFTLCQTDFKWFGPSLPHSTIFTVLSFLGIEDSYIEFFKKYLSMSLIFPQDGPNSEPRTRVCGVPISQTLSDVFGEIILACLDFAVSKATKGRCQLYRFHDDVWFWGQKGDCEVAWEAIKKFTKVMGLALNEEKTGTVHVSDKGEKPSSSLPKGPVRWGFLVLDPVKGRWVVDMANVDQHIAEMRLQFAQCRSVFSYVQAWNSYMGRFLGNNFGHPANCLGIEHLDMVFSTFKYIQKKLFEDDDNTTGCEDVTSYLKSVIEERFGTKHIANVFLYWPVELGGLELRNPFIPLMTARENSETQPNDILEIAWEQDEEEYDDYKRAFEKNRSKHFVEVPHGCDAEKFFSFEEFVRFREETSPYLKAAYDRLLDSPTIESLVYTRFIEYALNTLPLEFRTSKHIKPHFTAMDVYWRWTLHLYAAEAMERFGGLGLGEKEMLPVELVNLLRSERVRWQG</sequence>
<organism evidence="1 2">
    <name type="scientific">Aureobasidium melanogenum (strain CBS 110374)</name>
    <name type="common">Aureobasidium pullulans var. melanogenum</name>
    <dbReference type="NCBI Taxonomy" id="1043003"/>
    <lineage>
        <taxon>Eukaryota</taxon>
        <taxon>Fungi</taxon>
        <taxon>Dikarya</taxon>
        <taxon>Ascomycota</taxon>
        <taxon>Pezizomycotina</taxon>
        <taxon>Dothideomycetes</taxon>
        <taxon>Dothideomycetidae</taxon>
        <taxon>Dothideales</taxon>
        <taxon>Saccotheciaceae</taxon>
        <taxon>Aureobasidium</taxon>
    </lineage>
</organism>
<gene>
    <name evidence="1" type="ORF">M437DRAFT_77052</name>
</gene>
<keyword evidence="2" id="KW-1185">Reference proteome</keyword>
<name>A0A074VIZ4_AURM1</name>
<accession>A0A074VIZ4</accession>
<dbReference type="HOGENOM" id="CLU_008952_0_0_1"/>